<evidence type="ECO:0000256" key="10">
    <source>
        <dbReference type="ARBA" id="ARBA00022848"/>
    </source>
</evidence>
<gene>
    <name evidence="19" type="ORF">B9Z65_6725</name>
</gene>
<keyword evidence="5 16" id="KW-0813">Transport</keyword>
<keyword evidence="20" id="KW-1185">Reference proteome</keyword>
<dbReference type="InterPro" id="IPR042938">
    <property type="entry name" value="Sfh5"/>
</dbReference>
<dbReference type="GO" id="GO:0046872">
    <property type="term" value="F:metal ion binding"/>
    <property type="evidence" value="ECO:0007669"/>
    <property type="project" value="UniProtKB-KW"/>
</dbReference>
<comment type="cofactor">
    <cofactor evidence="1">
        <name>heme b</name>
        <dbReference type="ChEBI" id="CHEBI:60344"/>
    </cofactor>
</comment>
<organism evidence="19 20">
    <name type="scientific">Elsinoe australis</name>
    <dbReference type="NCBI Taxonomy" id="40998"/>
    <lineage>
        <taxon>Eukaryota</taxon>
        <taxon>Fungi</taxon>
        <taxon>Dikarya</taxon>
        <taxon>Ascomycota</taxon>
        <taxon>Pezizomycotina</taxon>
        <taxon>Dothideomycetes</taxon>
        <taxon>Dothideomycetidae</taxon>
        <taxon>Myriangiales</taxon>
        <taxon>Elsinoaceae</taxon>
        <taxon>Elsinoe</taxon>
    </lineage>
</organism>
<dbReference type="Proteomes" id="UP000243723">
    <property type="component" value="Unassembled WGS sequence"/>
</dbReference>
<keyword evidence="8" id="KW-0479">Metal-binding</keyword>
<evidence type="ECO:0000256" key="7">
    <source>
        <dbReference type="ARBA" id="ARBA00022617"/>
    </source>
</evidence>
<evidence type="ECO:0000256" key="6">
    <source>
        <dbReference type="ARBA" id="ARBA00022490"/>
    </source>
</evidence>
<evidence type="ECO:0000256" key="16">
    <source>
        <dbReference type="RuleBase" id="RU367059"/>
    </source>
</evidence>
<dbReference type="Gene3D" id="3.40.525.10">
    <property type="entry name" value="CRAL-TRIO lipid binding domain"/>
    <property type="match status" value="1"/>
</dbReference>
<evidence type="ECO:0000256" key="2">
    <source>
        <dbReference type="ARBA" id="ARBA00004406"/>
    </source>
</evidence>
<evidence type="ECO:0000256" key="11">
    <source>
        <dbReference type="ARBA" id="ARBA00023004"/>
    </source>
</evidence>
<comment type="caution">
    <text evidence="19">The sequence shown here is derived from an EMBL/GenBank/DDBJ whole genome shotgun (WGS) entry which is preliminary data.</text>
</comment>
<dbReference type="STRING" id="40998.A0A2P8AE27"/>
<feature type="region of interest" description="Disordered" evidence="17">
    <location>
        <begin position="1"/>
        <end position="42"/>
    </location>
</feature>
<evidence type="ECO:0000256" key="8">
    <source>
        <dbReference type="ARBA" id="ARBA00022723"/>
    </source>
</evidence>
<evidence type="ECO:0000256" key="14">
    <source>
        <dbReference type="ARBA" id="ARBA00024146"/>
    </source>
</evidence>
<protein>
    <recommendedName>
        <fullName evidence="4 16">Phosphatidylinositol transfer protein SFH5</fullName>
        <shortName evidence="16">PITP SFH5</shortName>
    </recommendedName>
</protein>
<proteinExistence type="inferred from homology"/>
<keyword evidence="11" id="KW-0408">Iron</keyword>
<dbReference type="InterPro" id="IPR011074">
    <property type="entry name" value="CRAL/TRIO_N_dom"/>
</dbReference>
<dbReference type="SUPFAM" id="SSF46938">
    <property type="entry name" value="CRAL/TRIO N-terminal domain"/>
    <property type="match status" value="1"/>
</dbReference>
<comment type="subcellular location">
    <subcellularLocation>
        <location evidence="16">Cytoplasm</location>
    </subcellularLocation>
    <subcellularLocation>
        <location evidence="2 16">Endoplasmic reticulum membrane</location>
        <topology evidence="2 16">Peripheral membrane protein</topology>
    </subcellularLocation>
    <subcellularLocation>
        <location evidence="16">Microsome membrane</location>
        <topology evidence="16">Peripheral membrane protein</topology>
    </subcellularLocation>
</comment>
<dbReference type="GO" id="GO:0005886">
    <property type="term" value="C:plasma membrane"/>
    <property type="evidence" value="ECO:0007669"/>
    <property type="project" value="TreeGrafter"/>
</dbReference>
<evidence type="ECO:0000259" key="18">
    <source>
        <dbReference type="PROSITE" id="PS50191"/>
    </source>
</evidence>
<accession>A0A2P8AE27</accession>
<dbReference type="Pfam" id="PF00650">
    <property type="entry name" value="CRAL_TRIO"/>
    <property type="match status" value="1"/>
</dbReference>
<evidence type="ECO:0000313" key="19">
    <source>
        <dbReference type="EMBL" id="PSK58710.1"/>
    </source>
</evidence>
<evidence type="ECO:0000313" key="20">
    <source>
        <dbReference type="Proteomes" id="UP000243723"/>
    </source>
</evidence>
<dbReference type="OrthoDB" id="75724at2759"/>
<comment type="function">
    <text evidence="15">Non-classical phosphatidylinositol (PtdIns) transfer protein (PITP), which exhibits PtdIns-binding/transfer activity in the absence of detectable PtdCho-binding/transfer activity. Regulates PtdIns(4,5)P2 homeostasis at the plasma membrane. Heme-binding protein that may play a role in organic oxidant-induced stress responses.</text>
</comment>
<evidence type="ECO:0000256" key="15">
    <source>
        <dbReference type="ARBA" id="ARBA00024180"/>
    </source>
</evidence>
<reference evidence="19 20" key="1">
    <citation type="submission" date="2017-05" db="EMBL/GenBank/DDBJ databases">
        <title>Draft genome sequence of Elsinoe australis.</title>
        <authorList>
            <person name="Cheng Q."/>
        </authorList>
    </citation>
    <scope>NUCLEOTIDE SEQUENCE [LARGE SCALE GENOMIC DNA]</scope>
    <source>
        <strain evidence="19 20">NL1</strain>
    </source>
</reference>
<comment type="similarity">
    <text evidence="3 16">Belongs to the SFH5 family.</text>
</comment>
<evidence type="ECO:0000256" key="4">
    <source>
        <dbReference type="ARBA" id="ARBA00018320"/>
    </source>
</evidence>
<name>A0A2P8AE27_9PEZI</name>
<dbReference type="InterPro" id="IPR036273">
    <property type="entry name" value="CRAL/TRIO_N_dom_sf"/>
</dbReference>
<evidence type="ECO:0000256" key="3">
    <source>
        <dbReference type="ARBA" id="ARBA00006667"/>
    </source>
</evidence>
<evidence type="ECO:0000256" key="13">
    <source>
        <dbReference type="ARBA" id="ARBA00023136"/>
    </source>
</evidence>
<comment type="catalytic activity">
    <reaction evidence="14">
        <text>a 1,2-diacyl-sn-glycero-3-phospho-(1D-myo-inositol)(in) = a 1,2-diacyl-sn-glycero-3-phospho-(1D-myo-inositol)(out)</text>
        <dbReference type="Rhea" id="RHEA:38691"/>
        <dbReference type="ChEBI" id="CHEBI:57880"/>
    </reaction>
    <physiologicalReaction direction="left-to-right" evidence="14">
        <dbReference type="Rhea" id="RHEA:38692"/>
    </physiologicalReaction>
</comment>
<keyword evidence="6 16" id="KW-0963">Cytoplasm</keyword>
<keyword evidence="7" id="KW-0349">Heme</keyword>
<dbReference type="InterPro" id="IPR001251">
    <property type="entry name" value="CRAL-TRIO_dom"/>
</dbReference>
<dbReference type="Pfam" id="PF03765">
    <property type="entry name" value="CRAL_TRIO_N"/>
    <property type="match status" value="1"/>
</dbReference>
<dbReference type="GO" id="GO:0008526">
    <property type="term" value="F:phosphatidylinositol transfer activity"/>
    <property type="evidence" value="ECO:0007669"/>
    <property type="project" value="UniProtKB-UniRule"/>
</dbReference>
<feature type="region of interest" description="Disordered" evidence="17">
    <location>
        <begin position="310"/>
        <end position="349"/>
    </location>
</feature>
<dbReference type="CDD" id="cd00170">
    <property type="entry name" value="SEC14"/>
    <property type="match status" value="1"/>
</dbReference>
<dbReference type="SUPFAM" id="SSF52087">
    <property type="entry name" value="CRAL/TRIO domain"/>
    <property type="match status" value="1"/>
</dbReference>
<dbReference type="GO" id="GO:0043001">
    <property type="term" value="P:Golgi to plasma membrane protein transport"/>
    <property type="evidence" value="ECO:0007669"/>
    <property type="project" value="TreeGrafter"/>
</dbReference>
<evidence type="ECO:0000256" key="1">
    <source>
        <dbReference type="ARBA" id="ARBA00001970"/>
    </source>
</evidence>
<feature type="domain" description="CRAL-TRIO" evidence="18">
    <location>
        <begin position="170"/>
        <end position="303"/>
    </location>
</feature>
<dbReference type="GO" id="GO:0005789">
    <property type="term" value="C:endoplasmic reticulum membrane"/>
    <property type="evidence" value="ECO:0007669"/>
    <property type="project" value="UniProtKB-SubCell"/>
</dbReference>
<evidence type="ECO:0000256" key="9">
    <source>
        <dbReference type="ARBA" id="ARBA00022824"/>
    </source>
</evidence>
<keyword evidence="10 16" id="KW-0492">Microsome</keyword>
<dbReference type="GO" id="GO:0032541">
    <property type="term" value="C:cortical endoplasmic reticulum"/>
    <property type="evidence" value="ECO:0007669"/>
    <property type="project" value="TreeGrafter"/>
</dbReference>
<keyword evidence="12 16" id="KW-0445">Lipid transport</keyword>
<dbReference type="GO" id="GO:0005829">
    <property type="term" value="C:cytosol"/>
    <property type="evidence" value="ECO:0007669"/>
    <property type="project" value="TreeGrafter"/>
</dbReference>
<dbReference type="InterPro" id="IPR036865">
    <property type="entry name" value="CRAL-TRIO_dom_sf"/>
</dbReference>
<dbReference type="PROSITE" id="PS50191">
    <property type="entry name" value="CRAL_TRIO"/>
    <property type="match status" value="1"/>
</dbReference>
<evidence type="ECO:0000256" key="17">
    <source>
        <dbReference type="SAM" id="MobiDB-lite"/>
    </source>
</evidence>
<keyword evidence="13 16" id="KW-0472">Membrane</keyword>
<dbReference type="AlphaFoldDB" id="A0A2P8AE27"/>
<feature type="compositionally biased region" description="Basic and acidic residues" evidence="17">
    <location>
        <begin position="337"/>
        <end position="349"/>
    </location>
</feature>
<dbReference type="EMBL" id="NHZQ01000016">
    <property type="protein sequence ID" value="PSK58710.1"/>
    <property type="molecule type" value="Genomic_DNA"/>
</dbReference>
<dbReference type="GO" id="GO:0017157">
    <property type="term" value="P:regulation of exocytosis"/>
    <property type="evidence" value="ECO:0007669"/>
    <property type="project" value="TreeGrafter"/>
</dbReference>
<sequence>MSAPESDVKPVVAEQSKQDAPAAPETAVNTEEKPTGLNKETPLGQLASKLGELLESTGHHEMYGVELSSWQEGTDLPIPQQVILQKFLRANANDVAKASEQLKAALKWRKEFQALKTKDEVFEKSRFEGLGYITELKDMPGSATGRDVAVFNIYGAVKDNKKTFGDLDGFMRWRVALMELTVARLDIANATTPVPDYGKGPDPYQAVQIHDYLSVSFLRQAPEVKAASSKTIQLFQQVYPETMSKKFFVNVPIVMQWMFGAMKYLMAKETIAKMQWMSYGNQLDQYLGPSVPKVYGGSGADLTAVGETPKYNDATATTTPAATKTEPPAAAAATGLDAKKGEEEGAVKV</sequence>
<keyword evidence="9 16" id="KW-0256">Endoplasmic reticulum</keyword>
<feature type="compositionally biased region" description="Low complexity" evidence="17">
    <location>
        <begin position="314"/>
        <end position="334"/>
    </location>
</feature>
<evidence type="ECO:0000256" key="5">
    <source>
        <dbReference type="ARBA" id="ARBA00022448"/>
    </source>
</evidence>
<dbReference type="PANTHER" id="PTHR47669:SF1">
    <property type="entry name" value="PHOSPHATIDYLINOSITOL TRANSFER PROTEIN SFH5"/>
    <property type="match status" value="1"/>
</dbReference>
<evidence type="ECO:0000256" key="12">
    <source>
        <dbReference type="ARBA" id="ARBA00023055"/>
    </source>
</evidence>
<dbReference type="PANTHER" id="PTHR47669">
    <property type="entry name" value="PHOSPHATIDYLINOSITOL TRANSFER PROTEIN SFH5"/>
    <property type="match status" value="1"/>
</dbReference>